<dbReference type="SMART" id="SM00347">
    <property type="entry name" value="HTH_MARR"/>
    <property type="match status" value="1"/>
</dbReference>
<dbReference type="GO" id="GO:0006950">
    <property type="term" value="P:response to stress"/>
    <property type="evidence" value="ECO:0007669"/>
    <property type="project" value="TreeGrafter"/>
</dbReference>
<dbReference type="OrthoDB" id="8588347at2"/>
<dbReference type="InterPro" id="IPR000835">
    <property type="entry name" value="HTH_MarR-typ"/>
</dbReference>
<dbReference type="GO" id="GO:0003700">
    <property type="term" value="F:DNA-binding transcription factor activity"/>
    <property type="evidence" value="ECO:0007669"/>
    <property type="project" value="InterPro"/>
</dbReference>
<organism evidence="2 3">
    <name type="scientific">Profundibacter amoris</name>
    <dbReference type="NCBI Taxonomy" id="2171755"/>
    <lineage>
        <taxon>Bacteria</taxon>
        <taxon>Pseudomonadati</taxon>
        <taxon>Pseudomonadota</taxon>
        <taxon>Alphaproteobacteria</taxon>
        <taxon>Rhodobacterales</taxon>
        <taxon>Paracoccaceae</taxon>
        <taxon>Profundibacter</taxon>
    </lineage>
</organism>
<evidence type="ECO:0000313" key="2">
    <source>
        <dbReference type="EMBL" id="AXX98578.1"/>
    </source>
</evidence>
<protein>
    <submittedName>
        <fullName evidence="2">MarR family transcriptional regulator</fullName>
    </submittedName>
</protein>
<dbReference type="AlphaFoldDB" id="A0A347UIA0"/>
<proteinExistence type="predicted"/>
<evidence type="ECO:0000259" key="1">
    <source>
        <dbReference type="PROSITE" id="PS50995"/>
    </source>
</evidence>
<dbReference type="KEGG" id="pamo:BAR1_11975"/>
<evidence type="ECO:0000313" key="3">
    <source>
        <dbReference type="Proteomes" id="UP000261704"/>
    </source>
</evidence>
<dbReference type="PANTHER" id="PTHR33164">
    <property type="entry name" value="TRANSCRIPTIONAL REGULATOR, MARR FAMILY"/>
    <property type="match status" value="1"/>
</dbReference>
<dbReference type="InterPro" id="IPR036388">
    <property type="entry name" value="WH-like_DNA-bd_sf"/>
</dbReference>
<sequence>MKNYDRALPIALLRAREATLRPFRKELEQIGLTVQQWRVIRALAEGEALSASALSEMCVLMPPSLSRIMKNLTERGLIERVEDSDARRRMVRITAIGQAKYDAMSGRAVEVYQRIEQAFGASKMEQLLDLLIELREAVEHDGV</sequence>
<dbReference type="PROSITE" id="PS50995">
    <property type="entry name" value="HTH_MARR_2"/>
    <property type="match status" value="1"/>
</dbReference>
<dbReference type="PANTHER" id="PTHR33164:SF13">
    <property type="entry name" value="4-HYDROXYPHENYLACETATE CATABOLISM PROTEIN"/>
    <property type="match status" value="1"/>
</dbReference>
<dbReference type="Pfam" id="PF12802">
    <property type="entry name" value="MarR_2"/>
    <property type="match status" value="1"/>
</dbReference>
<dbReference type="RefSeq" id="WP_118943233.1">
    <property type="nucleotide sequence ID" value="NZ_CP032125.1"/>
</dbReference>
<gene>
    <name evidence="2" type="ORF">BAR1_11975</name>
</gene>
<dbReference type="InterPro" id="IPR039422">
    <property type="entry name" value="MarR/SlyA-like"/>
</dbReference>
<dbReference type="Proteomes" id="UP000261704">
    <property type="component" value="Chromosome"/>
</dbReference>
<feature type="domain" description="HTH marR-type" evidence="1">
    <location>
        <begin position="5"/>
        <end position="136"/>
    </location>
</feature>
<dbReference type="SUPFAM" id="SSF46785">
    <property type="entry name" value="Winged helix' DNA-binding domain"/>
    <property type="match status" value="1"/>
</dbReference>
<dbReference type="EMBL" id="CP032125">
    <property type="protein sequence ID" value="AXX98578.1"/>
    <property type="molecule type" value="Genomic_DNA"/>
</dbReference>
<name>A0A347UIA0_9RHOB</name>
<dbReference type="Gene3D" id="1.10.10.10">
    <property type="entry name" value="Winged helix-like DNA-binding domain superfamily/Winged helix DNA-binding domain"/>
    <property type="match status" value="1"/>
</dbReference>
<reference evidence="2 3" key="1">
    <citation type="submission" date="2018-09" db="EMBL/GenBank/DDBJ databases">
        <title>Profundibacter amoris BAR1 gen. nov., sp. nov., a new member of the Roseobacter clade isolated at Lokis Castle Vent Field on the Arctic Mid-Oceanic Ridge.</title>
        <authorList>
            <person name="Le Moine Bauer S."/>
            <person name="Sjoeberg A.G."/>
            <person name="L'Haridon S."/>
            <person name="Stokke R."/>
            <person name="Roalkvam I."/>
            <person name="Steen I.H."/>
            <person name="Dahle H."/>
        </authorList>
    </citation>
    <scope>NUCLEOTIDE SEQUENCE [LARGE SCALE GENOMIC DNA]</scope>
    <source>
        <strain evidence="2 3">BAR1</strain>
    </source>
</reference>
<dbReference type="InterPro" id="IPR036390">
    <property type="entry name" value="WH_DNA-bd_sf"/>
</dbReference>
<keyword evidence="3" id="KW-1185">Reference proteome</keyword>
<accession>A0A347UIA0</accession>